<proteinExistence type="predicted"/>
<evidence type="ECO:0000313" key="2">
    <source>
        <dbReference type="EMBL" id="PPQ76991.1"/>
    </source>
</evidence>
<dbReference type="InParanoid" id="A0A409WEV1"/>
<evidence type="ECO:0000313" key="3">
    <source>
        <dbReference type="Proteomes" id="UP000283269"/>
    </source>
</evidence>
<keyword evidence="3" id="KW-1185">Reference proteome</keyword>
<accession>A0A409WEV1</accession>
<comment type="caution">
    <text evidence="2">The sequence shown here is derived from an EMBL/GenBank/DDBJ whole genome shotgun (WGS) entry which is preliminary data.</text>
</comment>
<gene>
    <name evidence="2" type="ORF">CVT25_014808</name>
</gene>
<feature type="compositionally biased region" description="Low complexity" evidence="1">
    <location>
        <begin position="139"/>
        <end position="149"/>
    </location>
</feature>
<organism evidence="2 3">
    <name type="scientific">Psilocybe cyanescens</name>
    <dbReference type="NCBI Taxonomy" id="93625"/>
    <lineage>
        <taxon>Eukaryota</taxon>
        <taxon>Fungi</taxon>
        <taxon>Dikarya</taxon>
        <taxon>Basidiomycota</taxon>
        <taxon>Agaricomycotina</taxon>
        <taxon>Agaricomycetes</taxon>
        <taxon>Agaricomycetidae</taxon>
        <taxon>Agaricales</taxon>
        <taxon>Agaricineae</taxon>
        <taxon>Strophariaceae</taxon>
        <taxon>Psilocybe</taxon>
    </lineage>
</organism>
<feature type="compositionally biased region" description="Basic residues" evidence="1">
    <location>
        <begin position="177"/>
        <end position="186"/>
    </location>
</feature>
<sequence length="464" mass="52298">MATPTSPREDEGVISESPSDTGLTYTPEFKNSRKRNREPVEDSFDDAMPWDLTEDGRPKTRRVNPQRLAIRLGPDLVSEMEAYIVPGAKMPTFAVRKDFQERYAVDRRHIYDYFHSRGLRVAKEDKHTNLIRGRALKAQAQLQAAPKPTTTDKEGSLPRDLPSKRHFLSQATPFVKPRPRAPKRHTKPQEKRLRAMEQSVASLSRAIKTEPDLFIPAETLCEVSSETEAGVCTSSSGTETDWESSVPCPESSLSCDPSEVKEETTVDISDFLALPDDEFVSGYSEFPTPVTQQPFLETESNAIGSDSYPAIDNSLLTEAERTELYNLIDSNIPMVLQESVGTYYSFMNERSQSFFDHLLPVPTQSRRLRSWRLGTKVTKTLPIDSAPDLPDLQKWLSDDLDLHQSSAMDAFEFNPIRDNFDRNNVNDITSGNGRRTTGRPYYLGVIESPSQNRPSCIEVDKLPS</sequence>
<dbReference type="Proteomes" id="UP000283269">
    <property type="component" value="Unassembled WGS sequence"/>
</dbReference>
<reference evidence="2 3" key="1">
    <citation type="journal article" date="2018" name="Evol. Lett.">
        <title>Horizontal gene cluster transfer increased hallucinogenic mushroom diversity.</title>
        <authorList>
            <person name="Reynolds H.T."/>
            <person name="Vijayakumar V."/>
            <person name="Gluck-Thaler E."/>
            <person name="Korotkin H.B."/>
            <person name="Matheny P.B."/>
            <person name="Slot J.C."/>
        </authorList>
    </citation>
    <scope>NUCLEOTIDE SEQUENCE [LARGE SCALE GENOMIC DNA]</scope>
    <source>
        <strain evidence="2 3">2631</strain>
    </source>
</reference>
<evidence type="ECO:0000256" key="1">
    <source>
        <dbReference type="SAM" id="MobiDB-lite"/>
    </source>
</evidence>
<dbReference type="EMBL" id="NHYD01003445">
    <property type="protein sequence ID" value="PPQ76991.1"/>
    <property type="molecule type" value="Genomic_DNA"/>
</dbReference>
<feature type="region of interest" description="Disordered" evidence="1">
    <location>
        <begin position="139"/>
        <end position="191"/>
    </location>
</feature>
<feature type="region of interest" description="Disordered" evidence="1">
    <location>
        <begin position="1"/>
        <end position="59"/>
    </location>
</feature>
<name>A0A409WEV1_PSICY</name>
<dbReference type="AlphaFoldDB" id="A0A409WEV1"/>
<protein>
    <submittedName>
        <fullName evidence="2">Uncharacterized protein</fullName>
    </submittedName>
</protein>
<feature type="compositionally biased region" description="Basic and acidic residues" evidence="1">
    <location>
        <begin position="150"/>
        <end position="163"/>
    </location>
</feature>
<dbReference type="OrthoDB" id="3038119at2759"/>
<feature type="region of interest" description="Disordered" evidence="1">
    <location>
        <begin position="232"/>
        <end position="258"/>
    </location>
</feature>